<organism evidence="1 2">
    <name type="scientific">Shewanella pneumatophori</name>
    <dbReference type="NCBI Taxonomy" id="314092"/>
    <lineage>
        <taxon>Bacteria</taxon>
        <taxon>Pseudomonadati</taxon>
        <taxon>Pseudomonadota</taxon>
        <taxon>Gammaproteobacteria</taxon>
        <taxon>Alteromonadales</taxon>
        <taxon>Shewanellaceae</taxon>
        <taxon>Shewanella</taxon>
    </lineage>
</organism>
<proteinExistence type="predicted"/>
<name>A0A9X2CDQ9_9GAMM</name>
<evidence type="ECO:0000313" key="1">
    <source>
        <dbReference type="EMBL" id="MCL1139488.1"/>
    </source>
</evidence>
<comment type="caution">
    <text evidence="1">The sequence shown here is derived from an EMBL/GenBank/DDBJ whole genome shotgun (WGS) entry which is preliminary data.</text>
</comment>
<dbReference type="EMBL" id="JAKILB010000007">
    <property type="protein sequence ID" value="MCL1139488.1"/>
    <property type="molecule type" value="Genomic_DNA"/>
</dbReference>
<sequence length="101" mass="10434">MSNSSNLLCPASRASLVGAMVGGGAAVATRWQSYKEGELAINELVWHTTKSAVQAAAISGLTTYAAEKMAGRSALSLLTILAAGAASLYLVDQLSETHNHE</sequence>
<dbReference type="AlphaFoldDB" id="A0A9X2CDQ9"/>
<dbReference type="Pfam" id="PF26373">
    <property type="entry name" value="MamC"/>
    <property type="match status" value="1"/>
</dbReference>
<dbReference type="Proteomes" id="UP001139293">
    <property type="component" value="Unassembled WGS sequence"/>
</dbReference>
<dbReference type="InterPro" id="IPR058956">
    <property type="entry name" value="MamC"/>
</dbReference>
<accession>A0A9X2CDQ9</accession>
<keyword evidence="2" id="KW-1185">Reference proteome</keyword>
<evidence type="ECO:0000313" key="2">
    <source>
        <dbReference type="Proteomes" id="UP001139293"/>
    </source>
</evidence>
<gene>
    <name evidence="1" type="primary">mamC</name>
    <name evidence="1" type="ORF">L2740_13135</name>
</gene>
<protein>
    <submittedName>
        <fullName evidence="1">Magnetosome protein MamC</fullName>
    </submittedName>
</protein>
<reference evidence="1" key="1">
    <citation type="submission" date="2022-01" db="EMBL/GenBank/DDBJ databases">
        <title>Whole genome-based taxonomy of the Shewanellaceae.</title>
        <authorList>
            <person name="Martin-Rodriguez A.J."/>
        </authorList>
    </citation>
    <scope>NUCLEOTIDE SEQUENCE</scope>
    <source>
        <strain evidence="1">KCTC 23973</strain>
    </source>
</reference>
<dbReference type="RefSeq" id="WP_248950613.1">
    <property type="nucleotide sequence ID" value="NZ_JAKILB010000007.1"/>
</dbReference>